<evidence type="ECO:0000313" key="2">
    <source>
        <dbReference type="EnsemblMetazoa" id="ISCW019091-PA"/>
    </source>
</evidence>
<dbReference type="InParanoid" id="B7PQ13"/>
<organism>
    <name type="scientific">Ixodes scapularis</name>
    <name type="common">Black-legged tick</name>
    <name type="synonym">Deer tick</name>
    <dbReference type="NCBI Taxonomy" id="6945"/>
    <lineage>
        <taxon>Eukaryota</taxon>
        <taxon>Metazoa</taxon>
        <taxon>Ecdysozoa</taxon>
        <taxon>Arthropoda</taxon>
        <taxon>Chelicerata</taxon>
        <taxon>Arachnida</taxon>
        <taxon>Acari</taxon>
        <taxon>Parasitiformes</taxon>
        <taxon>Ixodida</taxon>
        <taxon>Ixodoidea</taxon>
        <taxon>Ixodidae</taxon>
        <taxon>Ixodinae</taxon>
        <taxon>Ixodes</taxon>
    </lineage>
</organism>
<dbReference type="AlphaFoldDB" id="B7PQ13"/>
<name>B7PQ13_IXOSC</name>
<dbReference type="Proteomes" id="UP000001555">
    <property type="component" value="Unassembled WGS sequence"/>
</dbReference>
<dbReference type="HOGENOM" id="CLU_2326626_0_0_1"/>
<protein>
    <submittedName>
        <fullName evidence="1 2">Uncharacterized protein</fullName>
    </submittedName>
</protein>
<evidence type="ECO:0000313" key="3">
    <source>
        <dbReference type="Proteomes" id="UP000001555"/>
    </source>
</evidence>
<dbReference type="EMBL" id="DS762454">
    <property type="protein sequence ID" value="EEC08685.1"/>
    <property type="molecule type" value="Genomic_DNA"/>
</dbReference>
<dbReference type="VEuPathDB" id="VectorBase:ISCW019091"/>
<dbReference type="PaxDb" id="6945-B7PQ13"/>
<dbReference type="EMBL" id="ABJB010859040">
    <property type="status" value="NOT_ANNOTATED_CDS"/>
    <property type="molecule type" value="Genomic_DNA"/>
</dbReference>
<gene>
    <name evidence="1" type="ORF">IscW_ISCW019091</name>
</gene>
<feature type="non-terminal residue" evidence="1">
    <location>
        <position position="99"/>
    </location>
</feature>
<dbReference type="EnsemblMetazoa" id="ISCW019091-RA">
    <property type="protein sequence ID" value="ISCW019091-PA"/>
    <property type="gene ID" value="ISCW019091"/>
</dbReference>
<reference evidence="2" key="2">
    <citation type="submission" date="2020-05" db="UniProtKB">
        <authorList>
            <consortium name="EnsemblMetazoa"/>
        </authorList>
    </citation>
    <scope>IDENTIFICATION</scope>
    <source>
        <strain evidence="2">wikel</strain>
    </source>
</reference>
<dbReference type="VEuPathDB" id="VectorBase:ISCP_017535"/>
<sequence>MLMFERPGDILRTMFFFFIIRSGLYLSGDDCHSLHLAVVGIAVKCQTMTCAPTDRIKFRIAFEDAHTEQVVSAKHNGDNNSSPRGLDNDFLRIKATTAS</sequence>
<dbReference type="VEuPathDB" id="VectorBase:ISCI019091"/>
<proteinExistence type="predicted"/>
<keyword evidence="3" id="KW-1185">Reference proteome</keyword>
<reference evidence="1 3" key="1">
    <citation type="submission" date="2008-03" db="EMBL/GenBank/DDBJ databases">
        <title>Annotation of Ixodes scapularis.</title>
        <authorList>
            <consortium name="Ixodes scapularis Genome Project Consortium"/>
            <person name="Caler E."/>
            <person name="Hannick L.I."/>
            <person name="Bidwell S."/>
            <person name="Joardar V."/>
            <person name="Thiagarajan M."/>
            <person name="Amedeo P."/>
            <person name="Galinsky K.J."/>
            <person name="Schobel S."/>
            <person name="Inman J."/>
            <person name="Hostetler J."/>
            <person name="Miller J."/>
            <person name="Hammond M."/>
            <person name="Megy K."/>
            <person name="Lawson D."/>
            <person name="Kodira C."/>
            <person name="Sutton G."/>
            <person name="Meyer J."/>
            <person name="Hill C.A."/>
            <person name="Birren B."/>
            <person name="Nene V."/>
            <person name="Collins F."/>
            <person name="Alarcon-Chaidez F."/>
            <person name="Wikel S."/>
            <person name="Strausberg R."/>
        </authorList>
    </citation>
    <scope>NUCLEOTIDE SEQUENCE [LARGE SCALE GENOMIC DNA]</scope>
    <source>
        <strain evidence="3">Wikel</strain>
        <strain evidence="1">Wikel colony</strain>
    </source>
</reference>
<evidence type="ECO:0000313" key="1">
    <source>
        <dbReference type="EMBL" id="EEC08685.1"/>
    </source>
</evidence>
<accession>B7PQ13</accession>